<dbReference type="EMBL" id="MKKK01000001">
    <property type="protein sequence ID" value="OEY98161.1"/>
    <property type="molecule type" value="Genomic_DNA"/>
</dbReference>
<dbReference type="STRING" id="1262585.BJI46_01175"/>
<dbReference type="OrthoDB" id="6697835at2"/>
<dbReference type="Proteomes" id="UP000185895">
    <property type="component" value="Unassembled WGS sequence"/>
</dbReference>
<name>A0A1E7RFR9_9GAMM</name>
<proteinExistence type="predicted"/>
<dbReference type="RefSeq" id="WP_070068540.1">
    <property type="nucleotide sequence ID" value="NZ_MKKK01000001.1"/>
</dbReference>
<evidence type="ECO:0008006" key="3">
    <source>
        <dbReference type="Google" id="ProtNLM"/>
    </source>
</evidence>
<accession>A0A1E7RFR9</accession>
<dbReference type="AlphaFoldDB" id="A0A1E7RFR9"/>
<evidence type="ECO:0000313" key="1">
    <source>
        <dbReference type="EMBL" id="OEY98161.1"/>
    </source>
</evidence>
<dbReference type="NCBIfam" id="NF038105">
    <property type="entry name" value="acin_NF038105"/>
    <property type="match status" value="1"/>
</dbReference>
<comment type="caution">
    <text evidence="1">The sequence shown here is derived from an EMBL/GenBank/DDBJ whole genome shotgun (WGS) entry which is preliminary data.</text>
</comment>
<dbReference type="InterPro" id="IPR049846">
    <property type="entry name" value="NF038105-like"/>
</dbReference>
<sequence length="66" mass="7853">MTKMTFDKMPTEIEETTVEPIEKETMQQAWQAYEVKSEYKTFNKHDMIESMLPVDPEQTDEKSSFN</sequence>
<organism evidence="1 2">
    <name type="scientific">Acinetobacter qingfengensis</name>
    <dbReference type="NCBI Taxonomy" id="1262585"/>
    <lineage>
        <taxon>Bacteria</taxon>
        <taxon>Pseudomonadati</taxon>
        <taxon>Pseudomonadota</taxon>
        <taxon>Gammaproteobacteria</taxon>
        <taxon>Moraxellales</taxon>
        <taxon>Moraxellaceae</taxon>
        <taxon>Acinetobacter</taxon>
    </lineage>
</organism>
<evidence type="ECO:0000313" key="2">
    <source>
        <dbReference type="Proteomes" id="UP000185895"/>
    </source>
</evidence>
<gene>
    <name evidence="1" type="ORF">BJI46_01175</name>
</gene>
<reference evidence="1 2" key="1">
    <citation type="submission" date="2016-09" db="EMBL/GenBank/DDBJ databases">
        <authorList>
            <person name="Capua I."/>
            <person name="De Benedictis P."/>
            <person name="Joannis T."/>
            <person name="Lombin L.H."/>
            <person name="Cattoli G."/>
        </authorList>
    </citation>
    <scope>NUCLEOTIDE SEQUENCE [LARGE SCALE GENOMIC DNA]</scope>
    <source>
        <strain evidence="1 2">ANC 4671</strain>
    </source>
</reference>
<keyword evidence="2" id="KW-1185">Reference proteome</keyword>
<protein>
    <recommendedName>
        <fullName evidence="3">NF038105 family protein</fullName>
    </recommendedName>
</protein>